<protein>
    <submittedName>
        <fullName evidence="1">Uncharacterized protein</fullName>
    </submittedName>
</protein>
<evidence type="ECO:0000313" key="2">
    <source>
        <dbReference type="Proteomes" id="UP000356253"/>
    </source>
</evidence>
<comment type="caution">
    <text evidence="1">The sequence shown here is derived from an EMBL/GenBank/DDBJ whole genome shotgun (WGS) entry which is preliminary data.</text>
</comment>
<name>A0AC61Y3N2_9FLAO</name>
<gene>
    <name evidence="1" type="ORF">FVB9532_00334</name>
</gene>
<proteinExistence type="predicted"/>
<sequence length="67" mass="7761">MDFGSHSENAMSDFQTDKDRPLSDAYYRDYVEKRNEYGVSYTYGIISVNPKDYATKADKPISWIPVL</sequence>
<accession>A0AC61Y3N2</accession>
<dbReference type="EMBL" id="CABVMM010000001">
    <property type="protein sequence ID" value="VVU99083.1"/>
    <property type="molecule type" value="Genomic_DNA"/>
</dbReference>
<dbReference type="Proteomes" id="UP000356253">
    <property type="component" value="Unassembled WGS sequence"/>
</dbReference>
<keyword evidence="2" id="KW-1185">Reference proteome</keyword>
<evidence type="ECO:0000313" key="1">
    <source>
        <dbReference type="EMBL" id="VVU99083.1"/>
    </source>
</evidence>
<reference evidence="1" key="1">
    <citation type="submission" date="2019-09" db="EMBL/GenBank/DDBJ databases">
        <authorList>
            <person name="Rodrigo-Torres L."/>
            <person name="Arahal R. D."/>
            <person name="Lucena T."/>
        </authorList>
    </citation>
    <scope>NUCLEOTIDE SEQUENCE</scope>
    <source>
        <strain evidence="1">ISS653</strain>
    </source>
</reference>
<organism evidence="1 2">
    <name type="scientific">Mesonia oceanica</name>
    <dbReference type="NCBI Taxonomy" id="2687242"/>
    <lineage>
        <taxon>Bacteria</taxon>
        <taxon>Pseudomonadati</taxon>
        <taxon>Bacteroidota</taxon>
        <taxon>Flavobacteriia</taxon>
        <taxon>Flavobacteriales</taxon>
        <taxon>Flavobacteriaceae</taxon>
        <taxon>Mesonia</taxon>
    </lineage>
</organism>